<feature type="transmembrane region" description="Helical" evidence="7">
    <location>
        <begin position="461"/>
        <end position="480"/>
    </location>
</feature>
<evidence type="ECO:0000256" key="1">
    <source>
        <dbReference type="ARBA" id="ARBA00004141"/>
    </source>
</evidence>
<dbReference type="Proteomes" id="UP001276659">
    <property type="component" value="Unassembled WGS sequence"/>
</dbReference>
<evidence type="ECO:0000256" key="4">
    <source>
        <dbReference type="ARBA" id="ARBA00022989"/>
    </source>
</evidence>
<dbReference type="CDD" id="cd17323">
    <property type="entry name" value="MFS_Tpo1_MDR_like"/>
    <property type="match status" value="1"/>
</dbReference>
<feature type="transmembrane region" description="Helical" evidence="7">
    <location>
        <begin position="367"/>
        <end position="387"/>
    </location>
</feature>
<evidence type="ECO:0000256" key="3">
    <source>
        <dbReference type="ARBA" id="ARBA00022692"/>
    </source>
</evidence>
<keyword evidence="5 7" id="KW-0472">Membrane</keyword>
<dbReference type="InterPro" id="IPR036259">
    <property type="entry name" value="MFS_trans_sf"/>
</dbReference>
<accession>A0AAD9Z517</accession>
<keyword evidence="3 7" id="KW-0812">Transmembrane</keyword>
<protein>
    <recommendedName>
        <fullName evidence="8">Major facilitator superfamily (MFS) profile domain-containing protein</fullName>
    </recommendedName>
</protein>
<dbReference type="SUPFAM" id="SSF103473">
    <property type="entry name" value="MFS general substrate transporter"/>
    <property type="match status" value="1"/>
</dbReference>
<evidence type="ECO:0000256" key="5">
    <source>
        <dbReference type="ARBA" id="ARBA00023136"/>
    </source>
</evidence>
<dbReference type="GO" id="GO:0005886">
    <property type="term" value="C:plasma membrane"/>
    <property type="evidence" value="ECO:0007669"/>
    <property type="project" value="TreeGrafter"/>
</dbReference>
<dbReference type="PANTHER" id="PTHR23502">
    <property type="entry name" value="MAJOR FACILITATOR SUPERFAMILY"/>
    <property type="match status" value="1"/>
</dbReference>
<keyword evidence="10" id="KW-1185">Reference proteome</keyword>
<evidence type="ECO:0000313" key="9">
    <source>
        <dbReference type="EMBL" id="KAK3171556.1"/>
    </source>
</evidence>
<feature type="transmembrane region" description="Helical" evidence="7">
    <location>
        <begin position="185"/>
        <end position="207"/>
    </location>
</feature>
<gene>
    <name evidence="9" type="ORF">OEA41_003640</name>
</gene>
<dbReference type="FunFam" id="1.20.1250.20:FF:000082">
    <property type="entry name" value="MFS multidrug transporter, putative"/>
    <property type="match status" value="1"/>
</dbReference>
<dbReference type="Pfam" id="PF07690">
    <property type="entry name" value="MFS_1"/>
    <property type="match status" value="1"/>
</dbReference>
<dbReference type="EMBL" id="JASNWA010000008">
    <property type="protein sequence ID" value="KAK3171556.1"/>
    <property type="molecule type" value="Genomic_DNA"/>
</dbReference>
<sequence length="517" mass="57134">MASSASPDGVAEGNTAAPGEAPRQTFRRQDGTNVELVTFPPGDPENPRNWPLWRKWSIVAAIAFIDLTVSFAASGFSPAASKFSKDFGVSSEVATLGLSMTVWGFALGPMTLAPLSEYYGRSPIYIASYGTYLFFVLGTALVQNLGGFLILRFLSGWFCAVTIANFGGTIADLFEPHATGIPMSLFLWAATVGSPLGYFLFSFVAQYRDWRDVFWALLGICGGAWLIMTATLKETRHSILLLRRAARERKERRTDAIEVPDSMKQRGPRELFKSALTRPFRFLFTEAIIVFGALYNGYLYGLSFLFNGAFSLVFGMGGHGFNTTGVGLCFLGIVVGISFGPFTNLWQERYYQQRIAAAGGRNMPEARVQLGKVAAVVFPISLFWFSWTTYKSVHFIVPIIASAFWGWSFYTLILMTYTYTEDSYKVYSASALAGLGLVRNIAGGGFPLFAKQMFMNEGYQWAGSILAFLAILLVPIPFILERFGRALRLRSPWAKQHMDDLAEDEMPSGSKDPSLVL</sequence>
<dbReference type="AlphaFoldDB" id="A0AAD9Z517"/>
<dbReference type="InterPro" id="IPR011701">
    <property type="entry name" value="MFS"/>
</dbReference>
<dbReference type="PROSITE" id="PS50850">
    <property type="entry name" value="MFS"/>
    <property type="match status" value="1"/>
</dbReference>
<feature type="transmembrane region" description="Helical" evidence="7">
    <location>
        <begin position="124"/>
        <end position="143"/>
    </location>
</feature>
<comment type="caution">
    <text evidence="9">The sequence shown here is derived from an EMBL/GenBank/DDBJ whole genome shotgun (WGS) entry which is preliminary data.</text>
</comment>
<feature type="transmembrane region" description="Helical" evidence="7">
    <location>
        <begin position="393"/>
        <end position="414"/>
    </location>
</feature>
<dbReference type="GO" id="GO:0022857">
    <property type="term" value="F:transmembrane transporter activity"/>
    <property type="evidence" value="ECO:0007669"/>
    <property type="project" value="InterPro"/>
</dbReference>
<evidence type="ECO:0000256" key="2">
    <source>
        <dbReference type="ARBA" id="ARBA00008335"/>
    </source>
</evidence>
<feature type="transmembrane region" description="Helical" evidence="7">
    <location>
        <begin position="149"/>
        <end position="173"/>
    </location>
</feature>
<evidence type="ECO:0000256" key="6">
    <source>
        <dbReference type="SAM" id="MobiDB-lite"/>
    </source>
</evidence>
<feature type="transmembrane region" description="Helical" evidence="7">
    <location>
        <begin position="93"/>
        <end position="112"/>
    </location>
</feature>
<comment type="subcellular location">
    <subcellularLocation>
        <location evidence="1">Membrane</location>
        <topology evidence="1">Multi-pass membrane protein</topology>
    </subcellularLocation>
</comment>
<keyword evidence="4 7" id="KW-1133">Transmembrane helix</keyword>
<proteinExistence type="inferred from homology"/>
<evidence type="ECO:0000259" key="8">
    <source>
        <dbReference type="PROSITE" id="PS50850"/>
    </source>
</evidence>
<dbReference type="PANTHER" id="PTHR23502:SF24">
    <property type="entry name" value="TRANSPORTER, PUTATIVE-RELATED"/>
    <property type="match status" value="1"/>
</dbReference>
<comment type="similarity">
    <text evidence="2">Belongs to the major facilitator superfamily.</text>
</comment>
<organism evidence="9 10">
    <name type="scientific">Lepraria neglecta</name>
    <dbReference type="NCBI Taxonomy" id="209136"/>
    <lineage>
        <taxon>Eukaryota</taxon>
        <taxon>Fungi</taxon>
        <taxon>Dikarya</taxon>
        <taxon>Ascomycota</taxon>
        <taxon>Pezizomycotina</taxon>
        <taxon>Lecanoromycetes</taxon>
        <taxon>OSLEUM clade</taxon>
        <taxon>Lecanoromycetidae</taxon>
        <taxon>Lecanorales</taxon>
        <taxon>Lecanorineae</taxon>
        <taxon>Stereocaulaceae</taxon>
        <taxon>Lepraria</taxon>
    </lineage>
</organism>
<dbReference type="InterPro" id="IPR020846">
    <property type="entry name" value="MFS_dom"/>
</dbReference>
<feature type="transmembrane region" description="Helical" evidence="7">
    <location>
        <begin position="282"/>
        <end position="305"/>
    </location>
</feature>
<feature type="region of interest" description="Disordered" evidence="6">
    <location>
        <begin position="1"/>
        <end position="42"/>
    </location>
</feature>
<evidence type="ECO:0000256" key="7">
    <source>
        <dbReference type="SAM" id="Phobius"/>
    </source>
</evidence>
<feature type="transmembrane region" description="Helical" evidence="7">
    <location>
        <begin position="426"/>
        <end position="449"/>
    </location>
</feature>
<dbReference type="Gene3D" id="1.20.1250.20">
    <property type="entry name" value="MFS general substrate transporter like domains"/>
    <property type="match status" value="1"/>
</dbReference>
<reference evidence="9" key="1">
    <citation type="submission" date="2022-11" db="EMBL/GenBank/DDBJ databases">
        <title>Chromosomal genome sequence assembly and mating type (MAT) locus characterization of the leprose asexual lichenized fungus Lepraria neglecta (Nyl.) Erichsen.</title>
        <authorList>
            <person name="Allen J.L."/>
            <person name="Pfeffer B."/>
        </authorList>
    </citation>
    <scope>NUCLEOTIDE SEQUENCE</scope>
    <source>
        <strain evidence="9">Allen 5258</strain>
    </source>
</reference>
<name>A0AAD9Z517_9LECA</name>
<feature type="transmembrane region" description="Helical" evidence="7">
    <location>
        <begin position="56"/>
        <end position="73"/>
    </location>
</feature>
<feature type="transmembrane region" description="Helical" evidence="7">
    <location>
        <begin position="325"/>
        <end position="346"/>
    </location>
</feature>
<evidence type="ECO:0000313" key="10">
    <source>
        <dbReference type="Proteomes" id="UP001276659"/>
    </source>
</evidence>
<feature type="domain" description="Major facilitator superfamily (MFS) profile" evidence="8">
    <location>
        <begin position="58"/>
        <end position="487"/>
    </location>
</feature>